<evidence type="ECO:0000313" key="2">
    <source>
        <dbReference type="Proteomes" id="UP000077407"/>
    </source>
</evidence>
<accession>A0A168Q3D0</accession>
<reference evidence="1 2" key="1">
    <citation type="journal article" date="2015" name="Biotechnol. Bioeng.">
        <title>Genome sequence and phenotypic characterization of Caulobacter segnis.</title>
        <authorList>
            <person name="Patel S."/>
            <person name="Fletcher B."/>
            <person name="Scott D.C."/>
            <person name="Ely B."/>
        </authorList>
    </citation>
    <scope>NUCLEOTIDE SEQUENCE [LARGE SCALE GENOMIC DNA]</scope>
    <source>
        <strain evidence="1 2">ERI-2</strain>
    </source>
</reference>
<proteinExistence type="predicted"/>
<sequence>MRKKFCVIFLALICLIVVGFKLFVQKNSLYSKNTTEMENKSMDSKKRLKQLMRS</sequence>
<dbReference type="AlphaFoldDB" id="A0A168Q3D0"/>
<comment type="caution">
    <text evidence="1">The sequence shown here is derived from an EMBL/GenBank/DDBJ whole genome shotgun (WGS) entry which is preliminary data.</text>
</comment>
<gene>
    <name evidence="1" type="ORF">WY13_01786</name>
</gene>
<dbReference type="PATRIC" id="fig|1538.10.peg.2233"/>
<evidence type="ECO:0000313" key="1">
    <source>
        <dbReference type="EMBL" id="OAA88591.1"/>
    </source>
</evidence>
<dbReference type="Proteomes" id="UP000077407">
    <property type="component" value="Unassembled WGS sequence"/>
</dbReference>
<name>A0A168Q3D0_9CLOT</name>
<dbReference type="RefSeq" id="WP_242866401.1">
    <property type="nucleotide sequence ID" value="NZ_LITT01000016.1"/>
</dbReference>
<dbReference type="EMBL" id="LITT01000016">
    <property type="protein sequence ID" value="OAA88591.1"/>
    <property type="molecule type" value="Genomic_DNA"/>
</dbReference>
<protein>
    <submittedName>
        <fullName evidence="1">Uncharacterized protein</fullName>
    </submittedName>
</protein>
<organism evidence="1 2">
    <name type="scientific">Clostridium ljungdahlii</name>
    <dbReference type="NCBI Taxonomy" id="1538"/>
    <lineage>
        <taxon>Bacteria</taxon>
        <taxon>Bacillati</taxon>
        <taxon>Bacillota</taxon>
        <taxon>Clostridia</taxon>
        <taxon>Eubacteriales</taxon>
        <taxon>Clostridiaceae</taxon>
        <taxon>Clostridium</taxon>
    </lineage>
</organism>